<keyword evidence="9" id="KW-1185">Reference proteome</keyword>
<evidence type="ECO:0000259" key="7">
    <source>
        <dbReference type="Pfam" id="PF22666"/>
    </source>
</evidence>
<evidence type="ECO:0000259" key="6">
    <source>
        <dbReference type="Pfam" id="PF00703"/>
    </source>
</evidence>
<dbReference type="RefSeq" id="WP_212612555.1">
    <property type="nucleotide sequence ID" value="NZ_VIWU01000001.1"/>
</dbReference>
<dbReference type="FunFam" id="3.20.20.80:FF:000050">
    <property type="entry name" value="Beta-mannosidase B"/>
    <property type="match status" value="1"/>
</dbReference>
<dbReference type="EMBL" id="VIWU01000001">
    <property type="protein sequence ID" value="TWF78142.1"/>
    <property type="molecule type" value="Genomic_DNA"/>
</dbReference>
<dbReference type="Pfam" id="PF22666">
    <property type="entry name" value="Glyco_hydro_2_N2"/>
    <property type="match status" value="1"/>
</dbReference>
<evidence type="ECO:0000256" key="4">
    <source>
        <dbReference type="ARBA" id="ARBA00022801"/>
    </source>
</evidence>
<evidence type="ECO:0000313" key="8">
    <source>
        <dbReference type="EMBL" id="TWF78142.1"/>
    </source>
</evidence>
<dbReference type="Proteomes" id="UP000321261">
    <property type="component" value="Unassembled WGS sequence"/>
</dbReference>
<dbReference type="AlphaFoldDB" id="A0A561STI1"/>
<protein>
    <recommendedName>
        <fullName evidence="3">beta-mannosidase</fullName>
        <ecNumber evidence="3">3.2.1.25</ecNumber>
    </recommendedName>
</protein>
<dbReference type="InterPro" id="IPR050887">
    <property type="entry name" value="Beta-mannosidase_GH2"/>
</dbReference>
<dbReference type="SUPFAM" id="SSF51445">
    <property type="entry name" value="(Trans)glycosidases"/>
    <property type="match status" value="1"/>
</dbReference>
<keyword evidence="4" id="KW-0378">Hydrolase</keyword>
<accession>A0A561STI1</accession>
<keyword evidence="5" id="KW-0326">Glycosidase</keyword>
<dbReference type="SUPFAM" id="SSF49303">
    <property type="entry name" value="beta-Galactosidase/glucuronidase domain"/>
    <property type="match status" value="1"/>
</dbReference>
<dbReference type="Gene3D" id="3.20.20.80">
    <property type="entry name" value="Glycosidases"/>
    <property type="match status" value="1"/>
</dbReference>
<dbReference type="GO" id="GO:0006516">
    <property type="term" value="P:glycoprotein catabolic process"/>
    <property type="evidence" value="ECO:0007669"/>
    <property type="project" value="TreeGrafter"/>
</dbReference>
<comment type="caution">
    <text evidence="8">The sequence shown here is derived from an EMBL/GenBank/DDBJ whole genome shotgun (WGS) entry which is preliminary data.</text>
</comment>
<evidence type="ECO:0000256" key="1">
    <source>
        <dbReference type="ARBA" id="ARBA00000829"/>
    </source>
</evidence>
<evidence type="ECO:0000256" key="5">
    <source>
        <dbReference type="ARBA" id="ARBA00023295"/>
    </source>
</evidence>
<feature type="domain" description="Beta-mannosidase-like galactose-binding" evidence="7">
    <location>
        <begin position="22"/>
        <end position="184"/>
    </location>
</feature>
<dbReference type="EC" id="3.2.1.25" evidence="3"/>
<dbReference type="SUPFAM" id="SSF49785">
    <property type="entry name" value="Galactose-binding domain-like"/>
    <property type="match status" value="1"/>
</dbReference>
<evidence type="ECO:0000256" key="2">
    <source>
        <dbReference type="ARBA" id="ARBA00007401"/>
    </source>
</evidence>
<dbReference type="GO" id="GO:0005975">
    <property type="term" value="P:carbohydrate metabolic process"/>
    <property type="evidence" value="ECO:0007669"/>
    <property type="project" value="InterPro"/>
</dbReference>
<dbReference type="InterPro" id="IPR006102">
    <property type="entry name" value="Ig-like_GH2"/>
</dbReference>
<dbReference type="InterPro" id="IPR017853">
    <property type="entry name" value="GH"/>
</dbReference>
<feature type="domain" description="Glycoside hydrolase family 2 immunoglobulin-like beta-sandwich" evidence="6">
    <location>
        <begin position="242"/>
        <end position="295"/>
    </location>
</feature>
<dbReference type="InterPro" id="IPR054593">
    <property type="entry name" value="Beta-mannosidase-like_N2"/>
</dbReference>
<name>A0A561STI1_9PSEU</name>
<evidence type="ECO:0000313" key="9">
    <source>
        <dbReference type="Proteomes" id="UP000321261"/>
    </source>
</evidence>
<dbReference type="InterPro" id="IPR008979">
    <property type="entry name" value="Galactose-bd-like_sf"/>
</dbReference>
<dbReference type="PANTHER" id="PTHR43730:SF1">
    <property type="entry name" value="BETA-MANNOSIDASE"/>
    <property type="match status" value="1"/>
</dbReference>
<organism evidence="8 9">
    <name type="scientific">Pseudonocardia hierapolitana</name>
    <dbReference type="NCBI Taxonomy" id="1128676"/>
    <lineage>
        <taxon>Bacteria</taxon>
        <taxon>Bacillati</taxon>
        <taxon>Actinomycetota</taxon>
        <taxon>Actinomycetes</taxon>
        <taxon>Pseudonocardiales</taxon>
        <taxon>Pseudonocardiaceae</taxon>
        <taxon>Pseudonocardia</taxon>
    </lineage>
</organism>
<comment type="catalytic activity">
    <reaction evidence="1">
        <text>Hydrolysis of terminal, non-reducing beta-D-mannose residues in beta-D-mannosides.</text>
        <dbReference type="EC" id="3.2.1.25"/>
    </reaction>
</comment>
<evidence type="ECO:0000256" key="3">
    <source>
        <dbReference type="ARBA" id="ARBA00012754"/>
    </source>
</evidence>
<sequence length="815" mass="88921">MTLEAPATLRQVHLTSGAGVRWSVHGRSGTHPATVPGEVHTDLMAAGAIPDVFDGDNESAFAWIGRTDWTYRARFAWEPDGGARQELVAEGLDTIATVTLNGVELGRTANQHRTHRFDVTTALVAGENELVVAFAAPVDAAERLSAELGPRPHVNHHPYNAIRKTASNYGWDWGPDVATVGIWRPIRIESWSGVRIASVRPLATVDGDCGVLAAHVELAWADPAGDATVALRVGEVRAAASVPAGQTSVLVTAVVEDVDLWWPRGHGDQPLYPVAVEASTAGGGVDTWDGRVGFRTVTLDVAPDEHGEPFTIAVNGEPVYVRGANWIPDDAFVTRLTAESYRRSIGDAADAGMNLLRVWGGGIYESEHFYEACDELGVLVWQDFLFACAAYAEEEPLRGEVEAEAREAVTRLSQHASLALWNGCNENIWGFVEWGWRHPLAGRTWGAGYYLELLPAIVAELDPRTPYSPGSPYSFSPFIHPNDACSGTMHLWDVWNQVDYSTYRDHAPRFAAEFGFQGPPAWSTLTSVVHDEPLDPYGPQMLVHQKAADGNLKLERGLGDHLPRWRDIDEWHWITQLNQARAVGYGIEHFRSLFPRNTGAVVWQLNDNWPVISWAAVDSRGIRKPLWHVLRRVYADTLVTVQPRDGVPALVVHNDSPREWSQRLTVSRRRTGAGSAVLASETVPVTVGPRSAVAVPLPAGLVTPGSPEEEFLQVGTDAYWYFREDTALKLVPTAEAVAVEAERTPDGYTVRVAATALVKDLCLFPDRLDAAARVDTGMVTLVAGESHTFTVTSGDLDATALTRAPVLRAVNDLAI</sequence>
<dbReference type="Gene3D" id="2.60.40.10">
    <property type="entry name" value="Immunoglobulins"/>
    <property type="match status" value="1"/>
</dbReference>
<comment type="similarity">
    <text evidence="2">Belongs to the glycosyl hydrolase 2 family.</text>
</comment>
<dbReference type="InterPro" id="IPR013783">
    <property type="entry name" value="Ig-like_fold"/>
</dbReference>
<reference evidence="8 9" key="1">
    <citation type="submission" date="2019-06" db="EMBL/GenBank/DDBJ databases">
        <title>Sequencing the genomes of 1000 actinobacteria strains.</title>
        <authorList>
            <person name="Klenk H.-P."/>
        </authorList>
    </citation>
    <scope>NUCLEOTIDE SEQUENCE [LARGE SCALE GENOMIC DNA]</scope>
    <source>
        <strain evidence="8 9">DSM 45671</strain>
    </source>
</reference>
<proteinExistence type="inferred from homology"/>
<dbReference type="Pfam" id="PF00703">
    <property type="entry name" value="Glyco_hydro_2"/>
    <property type="match status" value="1"/>
</dbReference>
<gene>
    <name evidence="8" type="ORF">FHX44_114061</name>
</gene>
<dbReference type="InterPro" id="IPR036156">
    <property type="entry name" value="Beta-gal/glucu_dom_sf"/>
</dbReference>
<dbReference type="PANTHER" id="PTHR43730">
    <property type="entry name" value="BETA-MANNOSIDASE"/>
    <property type="match status" value="1"/>
</dbReference>
<dbReference type="GO" id="GO:0004567">
    <property type="term" value="F:beta-mannosidase activity"/>
    <property type="evidence" value="ECO:0007669"/>
    <property type="project" value="UniProtKB-EC"/>
</dbReference>
<dbReference type="Gene3D" id="2.60.120.260">
    <property type="entry name" value="Galactose-binding domain-like"/>
    <property type="match status" value="1"/>
</dbReference>